<evidence type="ECO:0000313" key="3">
    <source>
        <dbReference type="Proteomes" id="UP001238163"/>
    </source>
</evidence>
<dbReference type="InterPro" id="IPR048020">
    <property type="entry name" value="Transpos_IS3"/>
</dbReference>
<dbReference type="EMBL" id="JAUSVL010000001">
    <property type="protein sequence ID" value="MDQ0291911.1"/>
    <property type="molecule type" value="Genomic_DNA"/>
</dbReference>
<dbReference type="Pfam" id="PF00665">
    <property type="entry name" value="rve"/>
    <property type="match status" value="1"/>
</dbReference>
<gene>
    <name evidence="2" type="ORF">J3R75_004018</name>
</gene>
<dbReference type="InterPro" id="IPR012337">
    <property type="entry name" value="RNaseH-like_sf"/>
</dbReference>
<evidence type="ECO:0000259" key="1">
    <source>
        <dbReference type="PROSITE" id="PS50994"/>
    </source>
</evidence>
<dbReference type="Proteomes" id="UP001238163">
    <property type="component" value="Unassembled WGS sequence"/>
</dbReference>
<organism evidence="2 3">
    <name type="scientific">Oligosphaera ethanolica</name>
    <dbReference type="NCBI Taxonomy" id="760260"/>
    <lineage>
        <taxon>Bacteria</taxon>
        <taxon>Pseudomonadati</taxon>
        <taxon>Lentisphaerota</taxon>
        <taxon>Oligosphaeria</taxon>
        <taxon>Oligosphaerales</taxon>
        <taxon>Oligosphaeraceae</taxon>
        <taxon>Oligosphaera</taxon>
    </lineage>
</organism>
<name>A0AAE4AQT6_9BACT</name>
<keyword evidence="3" id="KW-1185">Reference proteome</keyword>
<dbReference type="Pfam" id="PF13276">
    <property type="entry name" value="HTH_21"/>
    <property type="match status" value="1"/>
</dbReference>
<protein>
    <submittedName>
        <fullName evidence="2">Transposase</fullName>
    </submittedName>
</protein>
<feature type="domain" description="Integrase catalytic" evidence="1">
    <location>
        <begin position="149"/>
        <end position="309"/>
    </location>
</feature>
<reference evidence="2" key="1">
    <citation type="submission" date="2023-07" db="EMBL/GenBank/DDBJ databases">
        <title>Genomic Encyclopedia of Type Strains, Phase IV (KMG-IV): sequencing the most valuable type-strain genomes for metagenomic binning, comparative biology and taxonomic classification.</title>
        <authorList>
            <person name="Goeker M."/>
        </authorList>
    </citation>
    <scope>NUCLEOTIDE SEQUENCE</scope>
    <source>
        <strain evidence="2">DSM 24202</strain>
    </source>
</reference>
<proteinExistence type="predicted"/>
<dbReference type="Pfam" id="PF13333">
    <property type="entry name" value="rve_2"/>
    <property type="match status" value="1"/>
</dbReference>
<evidence type="ECO:0000313" key="2">
    <source>
        <dbReference type="EMBL" id="MDQ0291911.1"/>
    </source>
</evidence>
<dbReference type="PANTHER" id="PTHR46889">
    <property type="entry name" value="TRANSPOSASE INSF FOR INSERTION SEQUENCE IS3B-RELATED"/>
    <property type="match status" value="1"/>
</dbReference>
<dbReference type="InterPro" id="IPR050900">
    <property type="entry name" value="Transposase_IS3/IS150/IS904"/>
</dbReference>
<dbReference type="GO" id="GO:0015074">
    <property type="term" value="P:DNA integration"/>
    <property type="evidence" value="ECO:0007669"/>
    <property type="project" value="InterPro"/>
</dbReference>
<dbReference type="PROSITE" id="PS50994">
    <property type="entry name" value="INTEGRASE"/>
    <property type="match status" value="1"/>
</dbReference>
<dbReference type="NCBIfam" id="NF033516">
    <property type="entry name" value="transpos_IS3"/>
    <property type="match status" value="1"/>
</dbReference>
<dbReference type="GO" id="GO:0003676">
    <property type="term" value="F:nucleic acid binding"/>
    <property type="evidence" value="ECO:0007669"/>
    <property type="project" value="InterPro"/>
</dbReference>
<comment type="caution">
    <text evidence="2">The sequence shown here is derived from an EMBL/GenBank/DDBJ whole genome shotgun (WGS) entry which is preliminary data.</text>
</comment>
<accession>A0AAE4AQT6</accession>
<sequence length="339" mass="38802">MILSTKRRKIYPLSFLKSQKKVDAVGAVRERGELMKGEQSEPQLPLTRKCELLGVPRSSFYEQRIKASTMLSAADETLVFEIDRIYTKTPFYGSRRITAQLQREGYVVNRKHVQRLMRIMGIMGIAPGIMTSKPHPEHQVYPYLLKNLVVTRPNQVWSTDITYLPHAPGTMYMVAIIDWYSRKVLAYRCSNTMNADFCVAALEDAFREHGKPDIFNTDQGSQFTSDAFIAALKARGVAISMDGRGRAFDNIFIERFWRSLKYEWLYLHSFKDVFSMKASLANYIDFYNQRRLHEALGYQTPDEWHTSAPCGADFNLGLLSRSPAEMRPAASQPNACVNP</sequence>
<dbReference type="SUPFAM" id="SSF53098">
    <property type="entry name" value="Ribonuclease H-like"/>
    <property type="match status" value="1"/>
</dbReference>
<dbReference type="InterPro" id="IPR036397">
    <property type="entry name" value="RNaseH_sf"/>
</dbReference>
<dbReference type="PANTHER" id="PTHR46889:SF4">
    <property type="entry name" value="TRANSPOSASE INSO FOR INSERTION SEQUENCE ELEMENT IS911B-RELATED"/>
    <property type="match status" value="1"/>
</dbReference>
<dbReference type="Gene3D" id="3.30.420.10">
    <property type="entry name" value="Ribonuclease H-like superfamily/Ribonuclease H"/>
    <property type="match status" value="1"/>
</dbReference>
<dbReference type="AlphaFoldDB" id="A0AAE4AQT6"/>
<dbReference type="InterPro" id="IPR025948">
    <property type="entry name" value="HTH-like_dom"/>
</dbReference>
<dbReference type="RefSeq" id="WP_307265352.1">
    <property type="nucleotide sequence ID" value="NZ_JAUSVL010000001.1"/>
</dbReference>
<dbReference type="InterPro" id="IPR001584">
    <property type="entry name" value="Integrase_cat-core"/>
</dbReference>